<comment type="caution">
    <text evidence="2">The sequence shown here is derived from an EMBL/GenBank/DDBJ whole genome shotgun (WGS) entry which is preliminary data.</text>
</comment>
<organism evidence="2 3">
    <name type="scientific">Nonomuraea typhae</name>
    <dbReference type="NCBI Taxonomy" id="2603600"/>
    <lineage>
        <taxon>Bacteria</taxon>
        <taxon>Bacillati</taxon>
        <taxon>Actinomycetota</taxon>
        <taxon>Actinomycetes</taxon>
        <taxon>Streptosporangiales</taxon>
        <taxon>Streptosporangiaceae</taxon>
        <taxon>Nonomuraea</taxon>
    </lineage>
</organism>
<accession>A0ABW7YZB9</accession>
<reference evidence="2 3" key="1">
    <citation type="submission" date="2024-10" db="EMBL/GenBank/DDBJ databases">
        <title>The Natural Products Discovery Center: Release of the First 8490 Sequenced Strains for Exploring Actinobacteria Biosynthetic Diversity.</title>
        <authorList>
            <person name="Kalkreuter E."/>
            <person name="Kautsar S.A."/>
            <person name="Yang D."/>
            <person name="Bader C.D."/>
            <person name="Teijaro C.N."/>
            <person name="Fluegel L."/>
            <person name="Davis C.M."/>
            <person name="Simpson J.R."/>
            <person name="Lauterbach L."/>
            <person name="Steele A.D."/>
            <person name="Gui C."/>
            <person name="Meng S."/>
            <person name="Li G."/>
            <person name="Viehrig K."/>
            <person name="Ye F."/>
            <person name="Su P."/>
            <person name="Kiefer A.F."/>
            <person name="Nichols A."/>
            <person name="Cepeda A.J."/>
            <person name="Yan W."/>
            <person name="Fan B."/>
            <person name="Jiang Y."/>
            <person name="Adhikari A."/>
            <person name="Zheng C.-J."/>
            <person name="Schuster L."/>
            <person name="Cowan T.M."/>
            <person name="Smanski M.J."/>
            <person name="Chevrette M.G."/>
            <person name="De Carvalho L.P.S."/>
            <person name="Shen B."/>
        </authorList>
    </citation>
    <scope>NUCLEOTIDE SEQUENCE [LARGE SCALE GENOMIC DNA]</scope>
    <source>
        <strain evidence="2 3">NPDC050545</strain>
    </source>
</reference>
<feature type="signal peptide" evidence="1">
    <location>
        <begin position="1"/>
        <end position="20"/>
    </location>
</feature>
<keyword evidence="1" id="KW-0732">Signal</keyword>
<dbReference type="Proteomes" id="UP001612741">
    <property type="component" value="Unassembled WGS sequence"/>
</dbReference>
<sequence>MATIALALACVMGGASAVAAAPAAAAAKPNLRSCYDGKCQFTFTKPVKFRVAKKYGIGWLRVSRVWYSDTGTGMVSVVDPGGSVSMGEGGRGYIGSLNFRVISITARAATIRFTG</sequence>
<evidence type="ECO:0000313" key="3">
    <source>
        <dbReference type="Proteomes" id="UP001612741"/>
    </source>
</evidence>
<name>A0ABW7YZB9_9ACTN</name>
<dbReference type="EMBL" id="JBITGY010000007">
    <property type="protein sequence ID" value="MFI6501282.1"/>
    <property type="molecule type" value="Genomic_DNA"/>
</dbReference>
<evidence type="ECO:0000256" key="1">
    <source>
        <dbReference type="SAM" id="SignalP"/>
    </source>
</evidence>
<feature type="chain" id="PRO_5046127483" evidence="1">
    <location>
        <begin position="21"/>
        <end position="115"/>
    </location>
</feature>
<dbReference type="RefSeq" id="WP_397085695.1">
    <property type="nucleotide sequence ID" value="NZ_JBITGY010000007.1"/>
</dbReference>
<keyword evidence="3" id="KW-1185">Reference proteome</keyword>
<protein>
    <submittedName>
        <fullName evidence="2">Uncharacterized protein</fullName>
    </submittedName>
</protein>
<proteinExistence type="predicted"/>
<gene>
    <name evidence="2" type="ORF">ACIBG2_28165</name>
</gene>
<evidence type="ECO:0000313" key="2">
    <source>
        <dbReference type="EMBL" id="MFI6501282.1"/>
    </source>
</evidence>